<comment type="caution">
    <text evidence="6">The sequence shown here is derived from an EMBL/GenBank/DDBJ whole genome shotgun (WGS) entry which is preliminary data.</text>
</comment>
<evidence type="ECO:0000256" key="1">
    <source>
        <dbReference type="ARBA" id="ARBA00001964"/>
    </source>
</evidence>
<evidence type="ECO:0000259" key="5">
    <source>
        <dbReference type="Pfam" id="PF00676"/>
    </source>
</evidence>
<organism evidence="6 7">
    <name type="scientific">Arthrobacter ginsengisoli</name>
    <dbReference type="NCBI Taxonomy" id="1356565"/>
    <lineage>
        <taxon>Bacteria</taxon>
        <taxon>Bacillati</taxon>
        <taxon>Actinomycetota</taxon>
        <taxon>Actinomycetes</taxon>
        <taxon>Micrococcales</taxon>
        <taxon>Micrococcaceae</taxon>
        <taxon>Arthrobacter</taxon>
    </lineage>
</organism>
<dbReference type="SUPFAM" id="SSF52518">
    <property type="entry name" value="Thiamin diphosphate-binding fold (THDP-binding)"/>
    <property type="match status" value="1"/>
</dbReference>
<dbReference type="InterPro" id="IPR029061">
    <property type="entry name" value="THDP-binding"/>
</dbReference>
<keyword evidence="3" id="KW-0786">Thiamine pyrophosphate</keyword>
<comment type="cofactor">
    <cofactor evidence="1">
        <name>thiamine diphosphate</name>
        <dbReference type="ChEBI" id="CHEBI:58937"/>
    </cofactor>
</comment>
<dbReference type="InterPro" id="IPR017596">
    <property type="entry name" value="PdhA/BkdA"/>
</dbReference>
<proteinExistence type="predicted"/>
<keyword evidence="6" id="KW-0670">Pyruvate</keyword>
<protein>
    <submittedName>
        <fullName evidence="6">Pyruvate dehydrogenase E1 component alpha subunit</fullName>
        <ecNumber evidence="6">1.2.4.1</ecNumber>
    </submittedName>
</protein>
<dbReference type="InterPro" id="IPR050771">
    <property type="entry name" value="Alpha-ketoacid_DH_E1_comp"/>
</dbReference>
<keyword evidence="7" id="KW-1185">Reference proteome</keyword>
<dbReference type="Gene3D" id="3.40.50.970">
    <property type="match status" value="1"/>
</dbReference>
<evidence type="ECO:0000313" key="7">
    <source>
        <dbReference type="Proteomes" id="UP001252243"/>
    </source>
</evidence>
<dbReference type="GO" id="GO:0004739">
    <property type="term" value="F:pyruvate dehydrogenase (acetyl-transferring) activity"/>
    <property type="evidence" value="ECO:0007669"/>
    <property type="project" value="UniProtKB-EC"/>
</dbReference>
<evidence type="ECO:0000256" key="3">
    <source>
        <dbReference type="ARBA" id="ARBA00023052"/>
    </source>
</evidence>
<accession>A0ABU1UAB0</accession>
<gene>
    <name evidence="6" type="ORF">J2X01_001376</name>
</gene>
<feature type="region of interest" description="Disordered" evidence="4">
    <location>
        <begin position="409"/>
        <end position="429"/>
    </location>
</feature>
<name>A0ABU1UAB0_9MICC</name>
<dbReference type="CDD" id="cd02000">
    <property type="entry name" value="TPP_E1_PDC_ADC_BCADC"/>
    <property type="match status" value="1"/>
</dbReference>
<dbReference type="EC" id="1.2.4.1" evidence="6"/>
<evidence type="ECO:0000256" key="2">
    <source>
        <dbReference type="ARBA" id="ARBA00023002"/>
    </source>
</evidence>
<sequence>MGATHLPATEFDGTDIEDRLEAEAEARLGDPAEPMVQLLAPDGTLGSDPVFTEYAERIDPEKLRGFFADMARIRRFDVEATALQRQGQLALWVPLTGQEAAQIGSGRASQPQDYIFPTYREHGVALTRNVDLAELLRQFRGVSNGGWNPKDTNFHLYTLVLAAQTPHAVGYAMGIQRDQKFAASAAVADGSAGHPVEPKAAVMVYFGDGASSEGDVHESMVFAASYKAPVVFFCQNNHWAISVPSSVQTRIPLANRAKGYGFPGIRVDGNDVIAVHAVTEWALERARQGDGPVLIEAFTYRVGAHTTADDPTKYRESAEEGRWRAKDPLERLEKYLRAAGLADDAFFEQVAADGDELAAYVRKTTYDLETPDIRTAFANTYVEAHPLVTEELAWFEEYSAGFAAEASVDQATTASAGPADPAKTEDASH</sequence>
<dbReference type="InterPro" id="IPR001017">
    <property type="entry name" value="DH_E1"/>
</dbReference>
<feature type="domain" description="Dehydrogenase E1 component" evidence="5">
    <location>
        <begin position="70"/>
        <end position="350"/>
    </location>
</feature>
<dbReference type="PANTHER" id="PTHR43380">
    <property type="entry name" value="2-OXOISOVALERATE DEHYDROGENASE SUBUNIT ALPHA, MITOCHONDRIAL"/>
    <property type="match status" value="1"/>
</dbReference>
<dbReference type="PANTHER" id="PTHR43380:SF1">
    <property type="entry name" value="2-OXOISOVALERATE DEHYDROGENASE SUBUNIT ALPHA, MITOCHONDRIAL"/>
    <property type="match status" value="1"/>
</dbReference>
<dbReference type="Proteomes" id="UP001252243">
    <property type="component" value="Unassembled WGS sequence"/>
</dbReference>
<dbReference type="NCBIfam" id="TIGR03181">
    <property type="entry name" value="PDH_E1_alph_x"/>
    <property type="match status" value="1"/>
</dbReference>
<evidence type="ECO:0000256" key="4">
    <source>
        <dbReference type="SAM" id="MobiDB-lite"/>
    </source>
</evidence>
<evidence type="ECO:0000313" key="6">
    <source>
        <dbReference type="EMBL" id="MDR7082091.1"/>
    </source>
</evidence>
<keyword evidence="2 6" id="KW-0560">Oxidoreductase</keyword>
<dbReference type="RefSeq" id="WP_310052149.1">
    <property type="nucleotide sequence ID" value="NZ_JAVDVQ010000004.1"/>
</dbReference>
<reference evidence="6 7" key="1">
    <citation type="submission" date="2023-07" db="EMBL/GenBank/DDBJ databases">
        <title>Sorghum-associated microbial communities from plants grown in Nebraska, USA.</title>
        <authorList>
            <person name="Schachtman D."/>
        </authorList>
    </citation>
    <scope>NUCLEOTIDE SEQUENCE [LARGE SCALE GENOMIC DNA]</scope>
    <source>
        <strain evidence="6 7">BE167</strain>
    </source>
</reference>
<dbReference type="EMBL" id="JAVDVQ010000004">
    <property type="protein sequence ID" value="MDR7082091.1"/>
    <property type="molecule type" value="Genomic_DNA"/>
</dbReference>
<dbReference type="Pfam" id="PF00676">
    <property type="entry name" value="E1_dh"/>
    <property type="match status" value="1"/>
</dbReference>